<keyword evidence="3" id="KW-1185">Reference proteome</keyword>
<dbReference type="PANTHER" id="PTHR43157:SF31">
    <property type="entry name" value="PHOSPHATIDYLINOSITOL-GLYCAN BIOSYNTHESIS CLASS F PROTEIN"/>
    <property type="match status" value="1"/>
</dbReference>
<dbReference type="EC" id="1.1.1.100" evidence="2"/>
<accession>A0A1Y5SQ11</accession>
<sequence>MTNTPFGPKGWTPARLGDQSGKTFLITGANSGTGFQAAHTLLKTNAKVVMLNRSAEKSQAAIAELKREFGTDADVCFVRMDLSVLESVREAATEVLKSVSRIDALINNAAIAQVPTRQLTVDGFESQLGTNHMGHFLLNGLLFDRIAQSKGRIVVVASLGYNMGLKTVRFDDLNWDGGYGANAAYSQSKLAQMMFAYELQDRLSAARRKDVEVYVCHPGSSSTSLITTSGSRTMRFIWWLMTKTPLVQTAEQGAYPEIMCATEKALTEQRALYGPTGRLEMVGPVGKGTLNAHALDKAVMTRLWEVSEQAVGHEWHL</sequence>
<dbReference type="RefSeq" id="WP_085864775.1">
    <property type="nucleotide sequence ID" value="NZ_FWFT01000003.1"/>
</dbReference>
<dbReference type="GO" id="GO:0004316">
    <property type="term" value="F:3-oxoacyl-[acyl-carrier-protein] reductase (NADPH) activity"/>
    <property type="evidence" value="ECO:0007669"/>
    <property type="project" value="UniProtKB-EC"/>
</dbReference>
<reference evidence="2 3" key="1">
    <citation type="submission" date="2017-03" db="EMBL/GenBank/DDBJ databases">
        <authorList>
            <person name="Afonso C.L."/>
            <person name="Miller P.J."/>
            <person name="Scott M.A."/>
            <person name="Spackman E."/>
            <person name="Goraichik I."/>
            <person name="Dimitrov K.M."/>
            <person name="Suarez D.L."/>
            <person name="Swayne D.E."/>
        </authorList>
    </citation>
    <scope>NUCLEOTIDE SEQUENCE [LARGE SCALE GENOMIC DNA]</scope>
    <source>
        <strain evidence="2 3">CECT 8397</strain>
    </source>
</reference>
<dbReference type="OrthoDB" id="109589at2"/>
<dbReference type="Proteomes" id="UP000193623">
    <property type="component" value="Unassembled WGS sequence"/>
</dbReference>
<protein>
    <submittedName>
        <fullName evidence="2">3-oxoacyl-[acyl-carrier-protein] reductase FabG</fullName>
        <ecNumber evidence="2">1.1.1.100</ecNumber>
    </submittedName>
</protein>
<name>A0A1Y5SQ11_9RHOB</name>
<gene>
    <name evidence="2" type="primary">fabG_5</name>
    <name evidence="2" type="ORF">PSJ8397_02384</name>
</gene>
<dbReference type="PANTHER" id="PTHR43157">
    <property type="entry name" value="PHOSPHATIDYLINOSITOL-GLYCAN BIOSYNTHESIS CLASS F PROTEIN-RELATED"/>
    <property type="match status" value="1"/>
</dbReference>
<dbReference type="Gene3D" id="3.40.50.720">
    <property type="entry name" value="NAD(P)-binding Rossmann-like Domain"/>
    <property type="match status" value="1"/>
</dbReference>
<evidence type="ECO:0000313" key="2">
    <source>
        <dbReference type="EMBL" id="SLN45495.1"/>
    </source>
</evidence>
<organism evidence="2 3">
    <name type="scientific">Pseudooctadecabacter jejudonensis</name>
    <dbReference type="NCBI Taxonomy" id="1391910"/>
    <lineage>
        <taxon>Bacteria</taxon>
        <taxon>Pseudomonadati</taxon>
        <taxon>Pseudomonadota</taxon>
        <taxon>Alphaproteobacteria</taxon>
        <taxon>Rhodobacterales</taxon>
        <taxon>Paracoccaceae</taxon>
        <taxon>Pseudooctadecabacter</taxon>
    </lineage>
</organism>
<dbReference type="EMBL" id="FWFT01000003">
    <property type="protein sequence ID" value="SLN45495.1"/>
    <property type="molecule type" value="Genomic_DNA"/>
</dbReference>
<evidence type="ECO:0000313" key="3">
    <source>
        <dbReference type="Proteomes" id="UP000193623"/>
    </source>
</evidence>
<evidence type="ECO:0000256" key="1">
    <source>
        <dbReference type="ARBA" id="ARBA00023002"/>
    </source>
</evidence>
<dbReference type="AlphaFoldDB" id="A0A1Y5SQ11"/>
<dbReference type="Pfam" id="PF00106">
    <property type="entry name" value="adh_short"/>
    <property type="match status" value="1"/>
</dbReference>
<dbReference type="PRINTS" id="PR00081">
    <property type="entry name" value="GDHRDH"/>
</dbReference>
<dbReference type="InterPro" id="IPR002347">
    <property type="entry name" value="SDR_fam"/>
</dbReference>
<dbReference type="CDD" id="cd05327">
    <property type="entry name" value="retinol-DH_like_SDR_c_like"/>
    <property type="match status" value="1"/>
</dbReference>
<dbReference type="InterPro" id="IPR036291">
    <property type="entry name" value="NAD(P)-bd_dom_sf"/>
</dbReference>
<dbReference type="SUPFAM" id="SSF51735">
    <property type="entry name" value="NAD(P)-binding Rossmann-fold domains"/>
    <property type="match status" value="1"/>
</dbReference>
<proteinExistence type="predicted"/>
<keyword evidence="1 2" id="KW-0560">Oxidoreductase</keyword>